<dbReference type="SUPFAM" id="SSF56176">
    <property type="entry name" value="FAD-binding/transporter-associated domain-like"/>
    <property type="match status" value="1"/>
</dbReference>
<dbReference type="InterPro" id="IPR006094">
    <property type="entry name" value="Oxid_FAD_bind_N"/>
</dbReference>
<gene>
    <name evidence="7" type="ORF">AFR_12890</name>
</gene>
<name>U5VVG6_9ACTN</name>
<dbReference type="InterPro" id="IPR050416">
    <property type="entry name" value="FAD-linked_Oxidoreductase"/>
</dbReference>
<evidence type="ECO:0000256" key="4">
    <source>
        <dbReference type="ARBA" id="ARBA00022827"/>
    </source>
</evidence>
<dbReference type="HOGENOM" id="CLU_018354_10_0_11"/>
<dbReference type="Gene3D" id="3.30.465.10">
    <property type="match status" value="1"/>
</dbReference>
<dbReference type="EMBL" id="CP006272">
    <property type="protein sequence ID" value="AGZ40864.1"/>
    <property type="molecule type" value="Genomic_DNA"/>
</dbReference>
<dbReference type="Pfam" id="PF08031">
    <property type="entry name" value="BBE"/>
    <property type="match status" value="1"/>
</dbReference>
<dbReference type="InterPro" id="IPR006093">
    <property type="entry name" value="Oxy_OxRdtase_FAD_BS"/>
</dbReference>
<evidence type="ECO:0000313" key="7">
    <source>
        <dbReference type="EMBL" id="AGZ40864.1"/>
    </source>
</evidence>
<dbReference type="GO" id="GO:0071949">
    <property type="term" value="F:FAD binding"/>
    <property type="evidence" value="ECO:0007669"/>
    <property type="project" value="InterPro"/>
</dbReference>
<evidence type="ECO:0000313" key="8">
    <source>
        <dbReference type="Proteomes" id="UP000017746"/>
    </source>
</evidence>
<dbReference type="PROSITE" id="PS00862">
    <property type="entry name" value="OX2_COVAL_FAD"/>
    <property type="match status" value="1"/>
</dbReference>
<comment type="cofactor">
    <cofactor evidence="1">
        <name>FAD</name>
        <dbReference type="ChEBI" id="CHEBI:57692"/>
    </cofactor>
</comment>
<keyword evidence="3" id="KW-0285">Flavoprotein</keyword>
<dbReference type="GO" id="GO:0016491">
    <property type="term" value="F:oxidoreductase activity"/>
    <property type="evidence" value="ECO:0007669"/>
    <property type="project" value="UniProtKB-KW"/>
</dbReference>
<dbReference type="PROSITE" id="PS51387">
    <property type="entry name" value="FAD_PCMH"/>
    <property type="match status" value="1"/>
</dbReference>
<dbReference type="STRING" id="1246995.AFR_12890"/>
<dbReference type="Gene3D" id="3.40.462.20">
    <property type="match status" value="1"/>
</dbReference>
<keyword evidence="5" id="KW-0560">Oxidoreductase</keyword>
<dbReference type="Gene3D" id="3.30.43.10">
    <property type="entry name" value="Uridine Diphospho-n-acetylenolpyruvylglucosamine Reductase, domain 2"/>
    <property type="match status" value="1"/>
</dbReference>
<reference evidence="7 8" key="1">
    <citation type="journal article" date="2014" name="J. Biotechnol.">
        <title>Complete genome sequence of the actinobacterium Actinoplanes friuliensis HAG 010964, producer of the lipopeptide antibiotic friulimycin.</title>
        <authorList>
            <person name="Ruckert C."/>
            <person name="Szczepanowski R."/>
            <person name="Albersmeier A."/>
            <person name="Goesmann A."/>
            <person name="Fischer N."/>
            <person name="Steinkamper A."/>
            <person name="Puhler A."/>
            <person name="Biener R."/>
            <person name="Schwartz D."/>
            <person name="Kalinowski J."/>
        </authorList>
    </citation>
    <scope>NUCLEOTIDE SEQUENCE [LARGE SCALE GENOMIC DNA]</scope>
    <source>
        <strain evidence="7 8">DSM 7358</strain>
    </source>
</reference>
<dbReference type="InterPro" id="IPR036318">
    <property type="entry name" value="FAD-bd_PCMH-like_sf"/>
</dbReference>
<dbReference type="PANTHER" id="PTHR42973:SF39">
    <property type="entry name" value="FAD-BINDING PCMH-TYPE DOMAIN-CONTAINING PROTEIN"/>
    <property type="match status" value="1"/>
</dbReference>
<dbReference type="Pfam" id="PF01565">
    <property type="entry name" value="FAD_binding_4"/>
    <property type="match status" value="1"/>
</dbReference>
<dbReference type="InterPro" id="IPR012951">
    <property type="entry name" value="BBE"/>
</dbReference>
<dbReference type="InterPro" id="IPR016169">
    <property type="entry name" value="FAD-bd_PCMH_sub2"/>
</dbReference>
<dbReference type="PATRIC" id="fig|1246995.3.peg.2618"/>
<evidence type="ECO:0000259" key="6">
    <source>
        <dbReference type="PROSITE" id="PS51387"/>
    </source>
</evidence>
<keyword evidence="4" id="KW-0274">FAD</keyword>
<evidence type="ECO:0000256" key="2">
    <source>
        <dbReference type="ARBA" id="ARBA00005466"/>
    </source>
</evidence>
<accession>U5VVG6</accession>
<dbReference type="InterPro" id="IPR016166">
    <property type="entry name" value="FAD-bd_PCMH"/>
</dbReference>
<dbReference type="eggNOG" id="COG0277">
    <property type="taxonomic scope" value="Bacteria"/>
</dbReference>
<proteinExistence type="inferred from homology"/>
<protein>
    <submittedName>
        <fullName evidence="7">FAD linked oxidase domain-containing protein</fullName>
    </submittedName>
</protein>
<dbReference type="Proteomes" id="UP000017746">
    <property type="component" value="Chromosome"/>
</dbReference>
<dbReference type="OrthoDB" id="9775082at2"/>
<organism evidence="7 8">
    <name type="scientific">Actinoplanes friuliensis DSM 7358</name>
    <dbReference type="NCBI Taxonomy" id="1246995"/>
    <lineage>
        <taxon>Bacteria</taxon>
        <taxon>Bacillati</taxon>
        <taxon>Actinomycetota</taxon>
        <taxon>Actinomycetes</taxon>
        <taxon>Micromonosporales</taxon>
        <taxon>Micromonosporaceae</taxon>
        <taxon>Actinoplanes</taxon>
    </lineage>
</organism>
<feature type="domain" description="FAD-binding PCMH-type" evidence="6">
    <location>
        <begin position="44"/>
        <end position="210"/>
    </location>
</feature>
<evidence type="ECO:0000256" key="5">
    <source>
        <dbReference type="ARBA" id="ARBA00023002"/>
    </source>
</evidence>
<evidence type="ECO:0000256" key="3">
    <source>
        <dbReference type="ARBA" id="ARBA00022630"/>
    </source>
</evidence>
<dbReference type="AlphaFoldDB" id="U5VVG6"/>
<dbReference type="InterPro" id="IPR016167">
    <property type="entry name" value="FAD-bd_PCMH_sub1"/>
</dbReference>
<evidence type="ECO:0000256" key="1">
    <source>
        <dbReference type="ARBA" id="ARBA00001974"/>
    </source>
</evidence>
<dbReference type="KEGG" id="afs:AFR_12890"/>
<keyword evidence="8" id="KW-1185">Reference proteome</keyword>
<sequence>MPSNPDLSPAAEAAAALEDVVRAERIVTDAAAIDAAVPPWNGAVADRPAIVVRCAEVGDVRAGISVARRLGLPLSVRGRGHDWAGRSLRAGGLTLDLSGLSSVRVDAEKGRAIVGGGAGIGDVLRATGDAGLVAVTGTTDSVGFVGLAIGGGYGPLSGRFGLAADNLVAATVVLADGSVVNADPDLLWALRGGGGNFGVVVEAQFDVHRVPSVVGGAVIYPFDQATQVLKGLRELHAEMPDELSVQTALLSGPDGAPVVLLSPTWCGPLAAGLAGDGPVQALARLGTPLMAQIGEKRLADGAAELGAMFPYGRHVEIRTRSVPVLSEDVAEALADHVARKPSPLTAVSLHPFQGAATRVAPQATAFGTRDPHHMIEIISVWTDEHESPVQQQWTRDLDAALKPYALPGGYPNLLAADAVDQIEFGFGGNAGRLRSLKAHFDPSEVFSAIPLPR</sequence>
<comment type="similarity">
    <text evidence="2">Belongs to the oxygen-dependent FAD-linked oxidoreductase family.</text>
</comment>
<dbReference type="RefSeq" id="WP_023360923.1">
    <property type="nucleotide sequence ID" value="NC_022657.1"/>
</dbReference>
<dbReference type="PANTHER" id="PTHR42973">
    <property type="entry name" value="BINDING OXIDOREDUCTASE, PUTATIVE (AFU_ORTHOLOGUE AFUA_1G17690)-RELATED"/>
    <property type="match status" value="1"/>
</dbReference>